<comment type="subcellular location">
    <subcellularLocation>
        <location evidence="1">Membrane</location>
        <topology evidence="1">Multi-pass membrane protein</topology>
    </subcellularLocation>
</comment>
<dbReference type="PANTHER" id="PTHR12560:SF0">
    <property type="entry name" value="LD18904P"/>
    <property type="match status" value="1"/>
</dbReference>
<protein>
    <recommendedName>
        <fullName evidence="6">TLC domain-containing protein</fullName>
    </recommendedName>
</protein>
<evidence type="ECO:0000256" key="3">
    <source>
        <dbReference type="ARBA" id="ARBA00022989"/>
    </source>
</evidence>
<evidence type="ECO:0000259" key="6">
    <source>
        <dbReference type="SMART" id="SM00724"/>
    </source>
</evidence>
<sequence>MSKSTRIQFSLPQLVMGAMTGMLVPLMWCEVKGVAKMREHPVFHVTPGMPKVSDMWIALAMAVGLIAIRYVVSKAFYPLSRAILPPGVRESAFRVDRLATSLFKVVFFTWIAVLGYDVIKDEEWFPVSLGGSGDIVKVFKVFDVAPSTSLKYYVLLQVAYQMHSLLYVLLMKPLDGDTMDFVVHDFTSILAMGSSYLVNYLALSATVGFLNDACDIFQYAFFIATDSERKPVISVMYLVLLVIWGYTRLYVYPVEVISNVFVELPGNNPNASRAYYWSGETMLCAMFGLQAWWFFLFAEKGRRKLMKKSPYTKIIGESKALKPQERRWTSQAP</sequence>
<organism evidence="7 8">
    <name type="scientific">Pythium oligandrum</name>
    <name type="common">Mycoparasitic fungus</name>
    <dbReference type="NCBI Taxonomy" id="41045"/>
    <lineage>
        <taxon>Eukaryota</taxon>
        <taxon>Sar</taxon>
        <taxon>Stramenopiles</taxon>
        <taxon>Oomycota</taxon>
        <taxon>Peronosporomycetes</taxon>
        <taxon>Pythiales</taxon>
        <taxon>Pythiaceae</taxon>
        <taxon>Pythium</taxon>
    </lineage>
</organism>
<reference evidence="7" key="1">
    <citation type="submission" date="2019-03" db="EMBL/GenBank/DDBJ databases">
        <title>Long read genome sequence of the mycoparasitic Pythium oligandrum ATCC 38472 isolated from sugarbeet rhizosphere.</title>
        <authorList>
            <person name="Gaulin E."/>
        </authorList>
    </citation>
    <scope>NUCLEOTIDE SEQUENCE</scope>
    <source>
        <strain evidence="7">ATCC 38472_TT</strain>
    </source>
</reference>
<evidence type="ECO:0000256" key="2">
    <source>
        <dbReference type="ARBA" id="ARBA00022692"/>
    </source>
</evidence>
<dbReference type="EMBL" id="SPLM01000072">
    <property type="protein sequence ID" value="TMW63833.1"/>
    <property type="molecule type" value="Genomic_DNA"/>
</dbReference>
<dbReference type="InterPro" id="IPR006634">
    <property type="entry name" value="TLC-dom"/>
</dbReference>
<dbReference type="SMART" id="SM00724">
    <property type="entry name" value="TLC"/>
    <property type="match status" value="1"/>
</dbReference>
<dbReference type="GO" id="GO:0046513">
    <property type="term" value="P:ceramide biosynthetic process"/>
    <property type="evidence" value="ECO:0007669"/>
    <property type="project" value="InterPro"/>
</dbReference>
<name>A0A8K1CK22_PYTOL</name>
<keyword evidence="8" id="KW-1185">Reference proteome</keyword>
<dbReference type="InterPro" id="IPR016439">
    <property type="entry name" value="Lag1/Lac1-like"/>
</dbReference>
<dbReference type="PANTHER" id="PTHR12560">
    <property type="entry name" value="LONGEVITY ASSURANCE FACTOR 1 LAG1"/>
    <property type="match status" value="1"/>
</dbReference>
<keyword evidence="2 5" id="KW-0812">Transmembrane</keyword>
<dbReference type="GO" id="GO:0050291">
    <property type="term" value="F:sphingosine N-acyltransferase activity"/>
    <property type="evidence" value="ECO:0007669"/>
    <property type="project" value="InterPro"/>
</dbReference>
<keyword evidence="4 5" id="KW-0472">Membrane</keyword>
<evidence type="ECO:0000256" key="4">
    <source>
        <dbReference type="ARBA" id="ARBA00023136"/>
    </source>
</evidence>
<evidence type="ECO:0000313" key="7">
    <source>
        <dbReference type="EMBL" id="TMW63833.1"/>
    </source>
</evidence>
<evidence type="ECO:0000256" key="5">
    <source>
        <dbReference type="SAM" id="Phobius"/>
    </source>
</evidence>
<dbReference type="GO" id="GO:0005783">
    <property type="term" value="C:endoplasmic reticulum"/>
    <property type="evidence" value="ECO:0007669"/>
    <property type="project" value="TreeGrafter"/>
</dbReference>
<dbReference type="OrthoDB" id="537032at2759"/>
<evidence type="ECO:0000256" key="1">
    <source>
        <dbReference type="ARBA" id="ARBA00004141"/>
    </source>
</evidence>
<dbReference type="AlphaFoldDB" id="A0A8K1CK22"/>
<feature type="transmembrane region" description="Helical" evidence="5">
    <location>
        <begin position="7"/>
        <end position="28"/>
    </location>
</feature>
<feature type="transmembrane region" description="Helical" evidence="5">
    <location>
        <begin position="55"/>
        <end position="77"/>
    </location>
</feature>
<feature type="transmembrane region" description="Helical" evidence="5">
    <location>
        <begin position="235"/>
        <end position="254"/>
    </location>
</feature>
<evidence type="ECO:0000313" key="8">
    <source>
        <dbReference type="Proteomes" id="UP000794436"/>
    </source>
</evidence>
<proteinExistence type="predicted"/>
<dbReference type="GO" id="GO:0016020">
    <property type="term" value="C:membrane"/>
    <property type="evidence" value="ECO:0007669"/>
    <property type="project" value="UniProtKB-SubCell"/>
</dbReference>
<gene>
    <name evidence="7" type="ORF">Poli38472_002774</name>
</gene>
<dbReference type="Proteomes" id="UP000794436">
    <property type="component" value="Unassembled WGS sequence"/>
</dbReference>
<comment type="caution">
    <text evidence="7">The sequence shown here is derived from an EMBL/GenBank/DDBJ whole genome shotgun (WGS) entry which is preliminary data.</text>
</comment>
<feature type="transmembrane region" description="Helical" evidence="5">
    <location>
        <begin position="98"/>
        <end position="119"/>
    </location>
</feature>
<feature type="transmembrane region" description="Helical" evidence="5">
    <location>
        <begin position="274"/>
        <end position="298"/>
    </location>
</feature>
<dbReference type="Pfam" id="PF03798">
    <property type="entry name" value="TRAM_LAG1_CLN8"/>
    <property type="match status" value="1"/>
</dbReference>
<accession>A0A8K1CK22</accession>
<keyword evidence="3 5" id="KW-1133">Transmembrane helix</keyword>
<feature type="domain" description="TLC" evidence="6">
    <location>
        <begin position="96"/>
        <end position="306"/>
    </location>
</feature>